<evidence type="ECO:0000256" key="1">
    <source>
        <dbReference type="SAM" id="MobiDB-lite"/>
    </source>
</evidence>
<reference evidence="2 3" key="1">
    <citation type="submission" date="2007-10" db="EMBL/GenBank/DDBJ databases">
        <authorList>
            <person name="Wagner-Dobler I."/>
            <person name="Ferriera S."/>
            <person name="Johnson J."/>
            <person name="Kravitz S."/>
            <person name="Beeson K."/>
            <person name="Sutton G."/>
            <person name="Rogers Y.-H."/>
            <person name="Friedman R."/>
            <person name="Frazier M."/>
            <person name="Venter J.C."/>
        </authorList>
    </citation>
    <scope>NUCLEOTIDE SEQUENCE [LARGE SCALE GENOMIC DNA]</scope>
    <source>
        <strain evidence="2 3">DFL-43</strain>
    </source>
</reference>
<proteinExistence type="predicted"/>
<name>A0A094YYQ4_HOEPD</name>
<dbReference type="EMBL" id="ABIA03000002">
    <property type="protein sequence ID" value="KGB27120.1"/>
    <property type="molecule type" value="Genomic_DNA"/>
</dbReference>
<feature type="region of interest" description="Disordered" evidence="1">
    <location>
        <begin position="82"/>
        <end position="102"/>
    </location>
</feature>
<accession>A0A094YYQ4</accession>
<gene>
    <name evidence="2" type="ORF">HPDFL43_00026170</name>
</gene>
<evidence type="ECO:0000313" key="3">
    <source>
        <dbReference type="Proteomes" id="UP000004291"/>
    </source>
</evidence>
<organism evidence="2 3">
    <name type="scientific">Hoeflea phototrophica (strain DSM 17068 / NCIMB 14078 / DFL-43)</name>
    <dbReference type="NCBI Taxonomy" id="411684"/>
    <lineage>
        <taxon>Bacteria</taxon>
        <taxon>Pseudomonadati</taxon>
        <taxon>Pseudomonadota</taxon>
        <taxon>Alphaproteobacteria</taxon>
        <taxon>Hyphomicrobiales</taxon>
        <taxon>Rhizobiaceae</taxon>
        <taxon>Hoeflea</taxon>
    </lineage>
</organism>
<sequence>MRQFLLLRVVVLPRLVVLRRLLVRGFAGFLPVSASSRIFAIVEAAGLRLRRLEVVRRVEVRFLRRLVVRLRVRVVAPCAIPSIKPSMTSSNSSSSNPAIAEV</sequence>
<protein>
    <submittedName>
        <fullName evidence="2">Uncharacterized protein</fullName>
    </submittedName>
</protein>
<dbReference type="AlphaFoldDB" id="A0A094YYQ4"/>
<comment type="caution">
    <text evidence="2">The sequence shown here is derived from an EMBL/GenBank/DDBJ whole genome shotgun (WGS) entry which is preliminary data.</text>
</comment>
<dbReference type="STRING" id="411684.HPDFL43_00026170"/>
<evidence type="ECO:0000313" key="2">
    <source>
        <dbReference type="EMBL" id="KGB27120.1"/>
    </source>
</evidence>
<dbReference type="HOGENOM" id="CLU_2273497_0_0_5"/>
<reference evidence="2 3" key="2">
    <citation type="submission" date="2012-06" db="EMBL/GenBank/DDBJ databases">
        <authorList>
            <person name="Fiebig A."/>
        </authorList>
    </citation>
    <scope>NUCLEOTIDE SEQUENCE [LARGE SCALE GENOMIC DNA]</scope>
    <source>
        <strain evidence="2 3">DFL-43</strain>
    </source>
</reference>
<keyword evidence="3" id="KW-1185">Reference proteome</keyword>
<dbReference type="Proteomes" id="UP000004291">
    <property type="component" value="Chromosome"/>
</dbReference>